<sequence>MDNYTLIEKDSSMCVVPSPTDSLLAGSPAPDSQAPPLPHLPPPPPPPGGVPTWVAAYGAIPPPPPPPDSFHEDLAQIVHIVPFSRNVYVTQYAAHATDYKEYEWLLKYGSTELWYEKPSKTYLRNIETREVSQWLDELPSLPNARPVSLERPRVWASAAMRTPIDDDVPECLANHPDNTYPSRSCFPCSNKRATALGATSLVYCLILSTYQAADPFVHGSHFHGKPIYKLIKCGSRDAAVSEAYYSAGVNGWNLAFSCVMRLGEDYEKRDGEAKKVLHLWSLSEEDEDRKNIRTFY</sequence>
<feature type="compositionally biased region" description="Pro residues" evidence="1">
    <location>
        <begin position="33"/>
        <end position="48"/>
    </location>
</feature>
<evidence type="ECO:0000313" key="3">
    <source>
        <dbReference type="Proteomes" id="UP000245464"/>
    </source>
</evidence>
<dbReference type="AlphaFoldDB" id="A0A2W1DN36"/>
<dbReference type="GeneID" id="6350131"/>
<reference evidence="2" key="1">
    <citation type="journal article" date="2018" name="BMC Genomics">
        <title>Comparative genomics of the wheat fungal pathogen Pyrenophora tritici-repentis reveals chromosomal variations and genome plasticity.</title>
        <authorList>
            <person name="Moolhuijzen P."/>
            <person name="See P.T."/>
            <person name="Hane J.K."/>
            <person name="Shi G."/>
            <person name="Liu Z."/>
            <person name="Oliver R.P."/>
            <person name="Moffat C.S."/>
        </authorList>
    </citation>
    <scope>NUCLEOTIDE SEQUENCE [LARGE SCALE GENOMIC DNA]</scope>
    <source>
        <strain evidence="2">M4</strain>
    </source>
</reference>
<gene>
    <name evidence="2" type="ORF">PtrM4_057650</name>
</gene>
<feature type="region of interest" description="Disordered" evidence="1">
    <location>
        <begin position="15"/>
        <end position="48"/>
    </location>
</feature>
<comment type="caution">
    <text evidence="2">The sequence shown here is derived from an EMBL/GenBank/DDBJ whole genome shotgun (WGS) entry which is preliminary data.</text>
</comment>
<dbReference type="Proteomes" id="UP000245464">
    <property type="component" value="Chromosome 2"/>
</dbReference>
<evidence type="ECO:0000256" key="1">
    <source>
        <dbReference type="SAM" id="MobiDB-lite"/>
    </source>
</evidence>
<protein>
    <submittedName>
        <fullName evidence="2">Uncharacterized protein</fullName>
    </submittedName>
</protein>
<name>A0A2W1DN36_9PLEO</name>
<organism evidence="2 3">
    <name type="scientific">Pyrenophora tritici-repentis</name>
    <dbReference type="NCBI Taxonomy" id="45151"/>
    <lineage>
        <taxon>Eukaryota</taxon>
        <taxon>Fungi</taxon>
        <taxon>Dikarya</taxon>
        <taxon>Ascomycota</taxon>
        <taxon>Pezizomycotina</taxon>
        <taxon>Dothideomycetes</taxon>
        <taxon>Pleosporomycetidae</taxon>
        <taxon>Pleosporales</taxon>
        <taxon>Pleosporineae</taxon>
        <taxon>Pleosporaceae</taxon>
        <taxon>Pyrenophora</taxon>
    </lineage>
</organism>
<dbReference type="RefSeq" id="XP_065963976.1">
    <property type="nucleotide sequence ID" value="XM_066105349.1"/>
</dbReference>
<accession>A0A2W1DN36</accession>
<evidence type="ECO:0000313" key="2">
    <source>
        <dbReference type="EMBL" id="KAF7574142.1"/>
    </source>
</evidence>
<proteinExistence type="predicted"/>
<dbReference type="KEGG" id="ptrr:6350131"/>
<dbReference type="EMBL" id="NQIK02000002">
    <property type="protein sequence ID" value="KAF7574142.1"/>
    <property type="molecule type" value="Genomic_DNA"/>
</dbReference>